<organism evidence="1 2">
    <name type="scientific">Trifolium pratense</name>
    <name type="common">Red clover</name>
    <dbReference type="NCBI Taxonomy" id="57577"/>
    <lineage>
        <taxon>Eukaryota</taxon>
        <taxon>Viridiplantae</taxon>
        <taxon>Streptophyta</taxon>
        <taxon>Embryophyta</taxon>
        <taxon>Tracheophyta</taxon>
        <taxon>Spermatophyta</taxon>
        <taxon>Magnoliopsida</taxon>
        <taxon>eudicotyledons</taxon>
        <taxon>Gunneridae</taxon>
        <taxon>Pentapetalae</taxon>
        <taxon>rosids</taxon>
        <taxon>fabids</taxon>
        <taxon>Fabales</taxon>
        <taxon>Fabaceae</taxon>
        <taxon>Papilionoideae</taxon>
        <taxon>50 kb inversion clade</taxon>
        <taxon>NPAAA clade</taxon>
        <taxon>Hologalegina</taxon>
        <taxon>IRL clade</taxon>
        <taxon>Trifolieae</taxon>
        <taxon>Trifolium</taxon>
    </lineage>
</organism>
<evidence type="ECO:0000313" key="2">
    <source>
        <dbReference type="Proteomes" id="UP001177021"/>
    </source>
</evidence>
<dbReference type="Proteomes" id="UP001177021">
    <property type="component" value="Unassembled WGS sequence"/>
</dbReference>
<accession>A0ACB0M701</accession>
<proteinExistence type="predicted"/>
<keyword evidence="2" id="KW-1185">Reference proteome</keyword>
<dbReference type="EMBL" id="CASHSV030000823">
    <property type="protein sequence ID" value="CAJ2677662.1"/>
    <property type="molecule type" value="Genomic_DNA"/>
</dbReference>
<protein>
    <submittedName>
        <fullName evidence="1">Uncharacterized protein</fullName>
    </submittedName>
</protein>
<comment type="caution">
    <text evidence="1">The sequence shown here is derived from an EMBL/GenBank/DDBJ whole genome shotgun (WGS) entry which is preliminary data.</text>
</comment>
<name>A0ACB0M701_TRIPR</name>
<reference evidence="1" key="1">
    <citation type="submission" date="2023-10" db="EMBL/GenBank/DDBJ databases">
        <authorList>
            <person name="Rodriguez Cubillos JULIANA M."/>
            <person name="De Vega J."/>
        </authorList>
    </citation>
    <scope>NUCLEOTIDE SEQUENCE</scope>
</reference>
<gene>
    <name evidence="1" type="ORF">MILVUS5_LOCUS40113</name>
</gene>
<sequence>MGKSIWKNSYLLHLEEHFQRWEMIVVDSNGDDIFIIVSNELKLKFEKEIPMNNSKPILTETTRLLLLCV</sequence>
<evidence type="ECO:0000313" key="1">
    <source>
        <dbReference type="EMBL" id="CAJ2677662.1"/>
    </source>
</evidence>